<gene>
    <name evidence="1" type="ORF">JOD41_000467</name>
</gene>
<name>A0ABS2MI96_9FIRM</name>
<keyword evidence="2" id="KW-1185">Reference proteome</keyword>
<protein>
    <submittedName>
        <fullName evidence="1">Uncharacterized protein</fullName>
    </submittedName>
</protein>
<dbReference type="Proteomes" id="UP000720595">
    <property type="component" value="Unassembled WGS sequence"/>
</dbReference>
<proteinExistence type="predicted"/>
<reference evidence="1 2" key="1">
    <citation type="submission" date="2021-01" db="EMBL/GenBank/DDBJ databases">
        <title>Genomic Encyclopedia of Type Strains, Phase IV (KMG-IV): sequencing the most valuable type-strain genomes for metagenomic binning, comparative biology and taxonomic classification.</title>
        <authorList>
            <person name="Goeker M."/>
        </authorList>
    </citation>
    <scope>NUCLEOTIDE SEQUENCE [LARGE SCALE GENOMIC DNA]</scope>
    <source>
        <strain evidence="1 2">DSM 21461</strain>
    </source>
</reference>
<sequence>MSNLILFFIPAILILLINPIGDKIKEKNKIKKP</sequence>
<organism evidence="1 2">
    <name type="scientific">Peptoniphilus gorbachii</name>
    <dbReference type="NCBI Taxonomy" id="411567"/>
    <lineage>
        <taxon>Bacteria</taxon>
        <taxon>Bacillati</taxon>
        <taxon>Bacillota</taxon>
        <taxon>Tissierellia</taxon>
        <taxon>Tissierellales</taxon>
        <taxon>Peptoniphilaceae</taxon>
        <taxon>Peptoniphilus</taxon>
    </lineage>
</organism>
<comment type="caution">
    <text evidence="1">The sequence shown here is derived from an EMBL/GenBank/DDBJ whole genome shotgun (WGS) entry which is preliminary data.</text>
</comment>
<accession>A0ABS2MI96</accession>
<dbReference type="EMBL" id="JAFBDH010000002">
    <property type="protein sequence ID" value="MBM7549745.1"/>
    <property type="molecule type" value="Genomic_DNA"/>
</dbReference>
<evidence type="ECO:0000313" key="1">
    <source>
        <dbReference type="EMBL" id="MBM7549745.1"/>
    </source>
</evidence>
<evidence type="ECO:0000313" key="2">
    <source>
        <dbReference type="Proteomes" id="UP000720595"/>
    </source>
</evidence>